<dbReference type="EMBL" id="JABDHM010000037">
    <property type="protein sequence ID" value="KAF5221444.1"/>
    <property type="molecule type" value="Genomic_DNA"/>
</dbReference>
<evidence type="ECO:0000313" key="2">
    <source>
        <dbReference type="EMBL" id="KAF5221444.1"/>
    </source>
</evidence>
<dbReference type="VEuPathDB" id="TriTrypDB:ECC02_005506"/>
<evidence type="ECO:0000256" key="1">
    <source>
        <dbReference type="SAM" id="MobiDB-lite"/>
    </source>
</evidence>
<name>A0A7J6Y3U8_TRYCR</name>
<reference evidence="2 3" key="1">
    <citation type="journal article" date="2019" name="Genome Biol. Evol.">
        <title>Nanopore Sequencing Significantly Improves Genome Assembly of the Protozoan Parasite Trypanosoma cruzi.</title>
        <authorList>
            <person name="Diaz-Viraque F."/>
            <person name="Pita S."/>
            <person name="Greif G."/>
            <person name="de Souza R.C.M."/>
            <person name="Iraola G."/>
            <person name="Robello C."/>
        </authorList>
    </citation>
    <scope>NUCLEOTIDE SEQUENCE [LARGE SCALE GENOMIC DNA]</scope>
    <source>
        <strain evidence="2 3">Berenice</strain>
    </source>
</reference>
<feature type="compositionally biased region" description="Basic and acidic residues" evidence="1">
    <location>
        <begin position="158"/>
        <end position="173"/>
    </location>
</feature>
<comment type="caution">
    <text evidence="2">The sequence shown here is derived from an EMBL/GenBank/DDBJ whole genome shotgun (WGS) entry which is preliminary data.</text>
</comment>
<evidence type="ECO:0000313" key="3">
    <source>
        <dbReference type="Proteomes" id="UP000583944"/>
    </source>
</evidence>
<dbReference type="Proteomes" id="UP000583944">
    <property type="component" value="Unassembled WGS sequence"/>
</dbReference>
<organism evidence="2 3">
    <name type="scientific">Trypanosoma cruzi</name>
    <dbReference type="NCBI Taxonomy" id="5693"/>
    <lineage>
        <taxon>Eukaryota</taxon>
        <taxon>Discoba</taxon>
        <taxon>Euglenozoa</taxon>
        <taxon>Kinetoplastea</taxon>
        <taxon>Metakinetoplastina</taxon>
        <taxon>Trypanosomatida</taxon>
        <taxon>Trypanosomatidae</taxon>
        <taxon>Trypanosoma</taxon>
        <taxon>Schizotrypanum</taxon>
    </lineage>
</organism>
<protein>
    <submittedName>
        <fullName evidence="2">Uncharacterized protein</fullName>
    </submittedName>
</protein>
<feature type="compositionally biased region" description="Basic and acidic residues" evidence="1">
    <location>
        <begin position="351"/>
        <end position="362"/>
    </location>
</feature>
<dbReference type="AlphaFoldDB" id="A0A7J6Y3U8"/>
<feature type="region of interest" description="Disordered" evidence="1">
    <location>
        <begin position="349"/>
        <end position="368"/>
    </location>
</feature>
<sequence length="594" mass="65478">MYAWTGTHFFFSSVISCRPFATPSPFFCFSCQFGRPPPSSFMRTIPFPPVYMLPTVTLKCDAFIYLFVESLFDCFLQAEGLYSSSLSLVCFYFHSHSESVCGKIWPIFVEAAVSVAMGRRARDQNCEISASVSRVEGAIGISSEFVETDSRNGGLPGKEMDLQRRTRKLRDEEAISAFTTPKEGKLATAGECKQRNKQSNSNRPQGRQRPGPGIRSMGDEGTGAGGSTDNFSGDATAGDRKVNRPARKGSDAGTQRSSIFHSLAFLGARMDCKQKDVIAADGGGGGVEGGENGGNQPNSVSPGTTQPDCLFDDAIEGESSVQEENGLMGEEFLRIIQSPQMRGLGGELQAEAERRARREKVQAAENRQQRSLRRLQLVEEMFAKALERRMKAMQRIAADPPADRLIGNHAMQHIPVSMLPGELRRTALAFMDGVTRDVNSTAGTVPFAADKNEISRKKFFLTDVDEAAAEEQKKEPTDAIDAGVGLQQTEEEKTNFPNLNGMEEEELLRKWRELGYTAVYLPATGRLVYPGESSVRNRSSKKPYVPDRWMSRQPLPPVHLVQRKLPPEFILLHGGTKSVGRRRPLPVVCRSGKK</sequence>
<accession>A0A7J6Y3U8</accession>
<feature type="compositionally biased region" description="Polar residues" evidence="1">
    <location>
        <begin position="296"/>
        <end position="307"/>
    </location>
</feature>
<gene>
    <name evidence="2" type="ORF">ECC02_005506</name>
</gene>
<feature type="region of interest" description="Disordered" evidence="1">
    <location>
        <begin position="150"/>
        <end position="255"/>
    </location>
</feature>
<feature type="region of interest" description="Disordered" evidence="1">
    <location>
        <begin position="283"/>
        <end position="311"/>
    </location>
</feature>
<feature type="compositionally biased region" description="Gly residues" evidence="1">
    <location>
        <begin position="283"/>
        <end position="293"/>
    </location>
</feature>
<proteinExistence type="predicted"/>